<dbReference type="AlphaFoldDB" id="A0A9P0ASC9"/>
<evidence type="ECO:0000259" key="1">
    <source>
        <dbReference type="PROSITE" id="PS50181"/>
    </source>
</evidence>
<keyword evidence="3" id="KW-1185">Reference proteome</keyword>
<dbReference type="SUPFAM" id="SSF81383">
    <property type="entry name" value="F-box domain"/>
    <property type="match status" value="1"/>
</dbReference>
<organism evidence="2 3">
    <name type="scientific">Brassicogethes aeneus</name>
    <name type="common">Rape pollen beetle</name>
    <name type="synonym">Meligethes aeneus</name>
    <dbReference type="NCBI Taxonomy" id="1431903"/>
    <lineage>
        <taxon>Eukaryota</taxon>
        <taxon>Metazoa</taxon>
        <taxon>Ecdysozoa</taxon>
        <taxon>Arthropoda</taxon>
        <taxon>Hexapoda</taxon>
        <taxon>Insecta</taxon>
        <taxon>Pterygota</taxon>
        <taxon>Neoptera</taxon>
        <taxon>Endopterygota</taxon>
        <taxon>Coleoptera</taxon>
        <taxon>Polyphaga</taxon>
        <taxon>Cucujiformia</taxon>
        <taxon>Nitidulidae</taxon>
        <taxon>Meligethinae</taxon>
        <taxon>Brassicogethes</taxon>
    </lineage>
</organism>
<dbReference type="OrthoDB" id="10257471at2759"/>
<dbReference type="Pfam" id="PF12937">
    <property type="entry name" value="F-box-like"/>
    <property type="match status" value="1"/>
</dbReference>
<dbReference type="PROSITE" id="PS50181">
    <property type="entry name" value="FBOX"/>
    <property type="match status" value="1"/>
</dbReference>
<dbReference type="InterPro" id="IPR036047">
    <property type="entry name" value="F-box-like_dom_sf"/>
</dbReference>
<name>A0A9P0ASC9_BRAAE</name>
<dbReference type="InterPro" id="IPR001810">
    <property type="entry name" value="F-box_dom"/>
</dbReference>
<feature type="domain" description="F-box" evidence="1">
    <location>
        <begin position="30"/>
        <end position="77"/>
    </location>
</feature>
<evidence type="ECO:0000313" key="3">
    <source>
        <dbReference type="Proteomes" id="UP001154078"/>
    </source>
</evidence>
<reference evidence="2" key="1">
    <citation type="submission" date="2021-12" db="EMBL/GenBank/DDBJ databases">
        <authorList>
            <person name="King R."/>
        </authorList>
    </citation>
    <scope>NUCLEOTIDE SEQUENCE</scope>
</reference>
<accession>A0A9P0ASC9</accession>
<dbReference type="Proteomes" id="UP001154078">
    <property type="component" value="Chromosome 10"/>
</dbReference>
<evidence type="ECO:0000313" key="2">
    <source>
        <dbReference type="EMBL" id="CAH0548551.1"/>
    </source>
</evidence>
<sequence length="153" mass="18112">MFILSQNLNDFDEDEVPRKKIKLFNHIDIKCYINSLPDEIMTKIFSYIPNKFLYFQARAVCRKWKKITCAPELWKKIIAGKNITTQSLECWITMATHLTEINLKQRCDINYITQQLTKYSRNLVTLKIESCWGTEDSKYIKSSNLCKMVQHCC</sequence>
<gene>
    <name evidence="2" type="ORF">MELIAE_LOCUS2019</name>
</gene>
<protein>
    <recommendedName>
        <fullName evidence="1">F-box domain-containing protein</fullName>
    </recommendedName>
</protein>
<dbReference type="Gene3D" id="3.80.10.10">
    <property type="entry name" value="Ribonuclease Inhibitor"/>
    <property type="match status" value="1"/>
</dbReference>
<proteinExistence type="predicted"/>
<dbReference type="InterPro" id="IPR032675">
    <property type="entry name" value="LRR_dom_sf"/>
</dbReference>
<dbReference type="EMBL" id="OV121141">
    <property type="protein sequence ID" value="CAH0548551.1"/>
    <property type="molecule type" value="Genomic_DNA"/>
</dbReference>
<dbReference type="SMART" id="SM00256">
    <property type="entry name" value="FBOX"/>
    <property type="match status" value="1"/>
</dbReference>